<dbReference type="Pfam" id="PF05193">
    <property type="entry name" value="Peptidase_M16_C"/>
    <property type="match status" value="1"/>
</dbReference>
<dbReference type="GO" id="GO:0008233">
    <property type="term" value="F:peptidase activity"/>
    <property type="evidence" value="ECO:0007669"/>
    <property type="project" value="UniProtKB-KW"/>
</dbReference>
<dbReference type="RefSeq" id="WP_097144061.1">
    <property type="nucleotide sequence ID" value="NZ_OBEA01000001.1"/>
</dbReference>
<dbReference type="InterPro" id="IPR007863">
    <property type="entry name" value="Peptidase_M16_C"/>
</dbReference>
<sequence length="443" mass="48084">MSLMQKFLAPAFVLLSALPLRAEIAIQEVTSPGGLTAWLVEEHSIPFAALELRFEGGSALDAPGKRGATNLMTGLLEEGSGSGDTALDSQAFARAVEGLAASFEYDSYSDSLSISARFLSENRDEALALLRQSIAQPTFPEDAVERVKGQVLSIIRSDAKDPQDIASLGFAGLAYGDHPYATALEGTEESVSALTRDDMIEAWRNVLVKDRLSIAVVGDITPEELGPMLDRLLGDLPEGGAPLPGPVDLELTGGVTILPFDTPQAQVIWGQEGLGMEDPDFFAAYILNTIIGGSGFESRLMQEVREKRGLTYGVYSWLADRDFADVWMGAVASDNRRVAETIQVVREEWTRVAEEGVTAEELEQAKKYLTGAYPLRFDGNGPIAGILVGMQHDDFPIDYPATRNDKVNAVTLDEINRVARERLHPEDLRFVVVGQPEGLEEVN</sequence>
<keyword evidence="5" id="KW-0378">Hydrolase</keyword>
<dbReference type="Proteomes" id="UP000231702">
    <property type="component" value="Unassembled WGS sequence"/>
</dbReference>
<dbReference type="PANTHER" id="PTHR11851:SF224">
    <property type="entry name" value="PROCESSING PROTEASE"/>
    <property type="match status" value="1"/>
</dbReference>
<dbReference type="GO" id="GO:0046872">
    <property type="term" value="F:metal ion binding"/>
    <property type="evidence" value="ECO:0007669"/>
    <property type="project" value="InterPro"/>
</dbReference>
<reference evidence="5 6" key="1">
    <citation type="submission" date="2017-09" db="EMBL/GenBank/DDBJ databases">
        <authorList>
            <person name="Ehlers B."/>
            <person name="Leendertz F.H."/>
        </authorList>
    </citation>
    <scope>NUCLEOTIDE SEQUENCE [LARGE SCALE GENOMIC DNA]</scope>
    <source>
        <strain evidence="5 6">CGMCC 1.12662</strain>
    </source>
</reference>
<gene>
    <name evidence="4" type="ORF">CVM39_14490</name>
    <name evidence="5" type="ORF">SAMN06297129_0258</name>
</gene>
<evidence type="ECO:0000313" key="7">
    <source>
        <dbReference type="Proteomes" id="UP000231702"/>
    </source>
</evidence>
<dbReference type="SUPFAM" id="SSF63411">
    <property type="entry name" value="LuxS/MPP-like metallohydrolase"/>
    <property type="match status" value="2"/>
</dbReference>
<dbReference type="GO" id="GO:0006508">
    <property type="term" value="P:proteolysis"/>
    <property type="evidence" value="ECO:0007669"/>
    <property type="project" value="UniProtKB-KW"/>
</dbReference>
<dbReference type="InterPro" id="IPR011249">
    <property type="entry name" value="Metalloenz_LuxS/M16"/>
</dbReference>
<reference evidence="4 7" key="2">
    <citation type="journal article" date="2018" name="Int. J. Syst. Evol. Microbiol.">
        <title>Pseudooceanicola lipolyticus sp. nov., a marine alphaproteobacterium, reclassification of Oceanicola flagellatus as Pseudooceanicola flagellatus comb. nov. and emended description of the genus Pseudooceanicola.</title>
        <authorList>
            <person name="Huang M.-M."/>
            <person name="Guo L.-L."/>
            <person name="Wu Y.-H."/>
            <person name="Lai Q.-L."/>
            <person name="Shao Z.-Z."/>
            <person name="Wang C.-S."/>
            <person name="Wu M."/>
            <person name="Xu X.-W."/>
        </authorList>
    </citation>
    <scope>NUCLEOTIDE SEQUENCE [LARGE SCALE GENOMIC DNA]</scope>
    <source>
        <strain evidence="4 7">Ar-45</strain>
    </source>
</reference>
<dbReference type="AlphaFoldDB" id="A0A285HN41"/>
<dbReference type="InterPro" id="IPR050361">
    <property type="entry name" value="MPP/UQCRC_Complex"/>
</dbReference>
<dbReference type="Proteomes" id="UP000231655">
    <property type="component" value="Unassembled WGS sequence"/>
</dbReference>
<dbReference type="EMBL" id="OBEA01000001">
    <property type="protein sequence ID" value="SNY37145.1"/>
    <property type="molecule type" value="Genomic_DNA"/>
</dbReference>
<accession>A0A285HN41</accession>
<dbReference type="InterPro" id="IPR011765">
    <property type="entry name" value="Pept_M16_N"/>
</dbReference>
<feature type="signal peptide" evidence="1">
    <location>
        <begin position="1"/>
        <end position="22"/>
    </location>
</feature>
<keyword evidence="7" id="KW-1185">Reference proteome</keyword>
<dbReference type="Gene3D" id="3.30.830.10">
    <property type="entry name" value="Metalloenzyme, LuxS/M16 peptidase-like"/>
    <property type="match status" value="2"/>
</dbReference>
<evidence type="ECO:0000313" key="5">
    <source>
        <dbReference type="EMBL" id="SNY37145.1"/>
    </source>
</evidence>
<dbReference type="OrthoDB" id="9811314at2"/>
<feature type="domain" description="Peptidase M16 N-terminal" evidence="2">
    <location>
        <begin position="41"/>
        <end position="186"/>
    </location>
</feature>
<feature type="chain" id="PRO_5012063456" evidence="1">
    <location>
        <begin position="23"/>
        <end position="443"/>
    </location>
</feature>
<organism evidence="5 6">
    <name type="scientific">Pseudooceanicola antarcticus</name>
    <dbReference type="NCBI Taxonomy" id="1247613"/>
    <lineage>
        <taxon>Bacteria</taxon>
        <taxon>Pseudomonadati</taxon>
        <taxon>Pseudomonadota</taxon>
        <taxon>Alphaproteobacteria</taxon>
        <taxon>Rhodobacterales</taxon>
        <taxon>Paracoccaceae</taxon>
        <taxon>Pseudooceanicola</taxon>
    </lineage>
</organism>
<keyword evidence="1" id="KW-0732">Signal</keyword>
<name>A0A285HN41_9RHOB</name>
<evidence type="ECO:0000259" key="2">
    <source>
        <dbReference type="Pfam" id="PF00675"/>
    </source>
</evidence>
<dbReference type="PANTHER" id="PTHR11851">
    <property type="entry name" value="METALLOPROTEASE"/>
    <property type="match status" value="1"/>
</dbReference>
<evidence type="ECO:0000259" key="3">
    <source>
        <dbReference type="Pfam" id="PF05193"/>
    </source>
</evidence>
<evidence type="ECO:0000313" key="4">
    <source>
        <dbReference type="EMBL" id="PJE27779.1"/>
    </source>
</evidence>
<evidence type="ECO:0000256" key="1">
    <source>
        <dbReference type="SAM" id="SignalP"/>
    </source>
</evidence>
<keyword evidence="5" id="KW-0645">Protease</keyword>
<proteinExistence type="predicted"/>
<evidence type="ECO:0000313" key="6">
    <source>
        <dbReference type="Proteomes" id="UP000231655"/>
    </source>
</evidence>
<dbReference type="Pfam" id="PF00675">
    <property type="entry name" value="Peptidase_M16"/>
    <property type="match status" value="1"/>
</dbReference>
<protein>
    <submittedName>
        <fullName evidence="4">Insulinase family protein</fullName>
    </submittedName>
    <submittedName>
        <fullName evidence="5">Zinc protease</fullName>
    </submittedName>
</protein>
<feature type="domain" description="Peptidase M16 C-terminal" evidence="3">
    <location>
        <begin position="194"/>
        <end position="368"/>
    </location>
</feature>
<dbReference type="EMBL" id="PGTD01000017">
    <property type="protein sequence ID" value="PJE27779.1"/>
    <property type="molecule type" value="Genomic_DNA"/>
</dbReference>